<feature type="domain" description="DEAD/DEAH-box helicase" evidence="1">
    <location>
        <begin position="51"/>
        <end position="120"/>
    </location>
</feature>
<dbReference type="Gene3D" id="3.40.50.300">
    <property type="entry name" value="P-loop containing nucleotide triphosphate hydrolases"/>
    <property type="match status" value="1"/>
</dbReference>
<reference evidence="2 3" key="1">
    <citation type="submission" date="2022-09" db="EMBL/GenBank/DDBJ databases">
        <authorList>
            <person name="Palmer J.M."/>
        </authorList>
    </citation>
    <scope>NUCLEOTIDE SEQUENCE [LARGE SCALE GENOMIC DNA]</scope>
    <source>
        <strain evidence="2 3">DSM 7382</strain>
    </source>
</reference>
<dbReference type="GO" id="GO:0003676">
    <property type="term" value="F:nucleic acid binding"/>
    <property type="evidence" value="ECO:0007669"/>
    <property type="project" value="InterPro"/>
</dbReference>
<dbReference type="GO" id="GO:0005524">
    <property type="term" value="F:ATP binding"/>
    <property type="evidence" value="ECO:0007669"/>
    <property type="project" value="InterPro"/>
</dbReference>
<dbReference type="SUPFAM" id="SSF52540">
    <property type="entry name" value="P-loop containing nucleoside triphosphate hydrolases"/>
    <property type="match status" value="1"/>
</dbReference>
<dbReference type="Pfam" id="PF00270">
    <property type="entry name" value="DEAD"/>
    <property type="match status" value="1"/>
</dbReference>
<dbReference type="InterPro" id="IPR011545">
    <property type="entry name" value="DEAD/DEAH_box_helicase_dom"/>
</dbReference>
<evidence type="ECO:0000313" key="2">
    <source>
        <dbReference type="EMBL" id="KAK7678923.1"/>
    </source>
</evidence>
<organism evidence="2 3">
    <name type="scientific">Cerrena zonata</name>
    <dbReference type="NCBI Taxonomy" id="2478898"/>
    <lineage>
        <taxon>Eukaryota</taxon>
        <taxon>Fungi</taxon>
        <taxon>Dikarya</taxon>
        <taxon>Basidiomycota</taxon>
        <taxon>Agaricomycotina</taxon>
        <taxon>Agaricomycetes</taxon>
        <taxon>Polyporales</taxon>
        <taxon>Cerrenaceae</taxon>
        <taxon>Cerrena</taxon>
    </lineage>
</organism>
<comment type="caution">
    <text evidence="2">The sequence shown here is derived from an EMBL/GenBank/DDBJ whole genome shotgun (WGS) entry which is preliminary data.</text>
</comment>
<evidence type="ECO:0000313" key="3">
    <source>
        <dbReference type="Proteomes" id="UP001385951"/>
    </source>
</evidence>
<dbReference type="EMBL" id="JASBNA010000065">
    <property type="protein sequence ID" value="KAK7678923.1"/>
    <property type="molecule type" value="Genomic_DNA"/>
</dbReference>
<dbReference type="InterPro" id="IPR027417">
    <property type="entry name" value="P-loop_NTPase"/>
</dbReference>
<keyword evidence="3" id="KW-1185">Reference proteome</keyword>
<gene>
    <name evidence="2" type="ORF">QCA50_018063</name>
</gene>
<dbReference type="Proteomes" id="UP001385951">
    <property type="component" value="Unassembled WGS sequence"/>
</dbReference>
<protein>
    <recommendedName>
        <fullName evidence="1">DEAD/DEAH-box helicase domain-containing protein</fullName>
    </recommendedName>
</protein>
<dbReference type="AlphaFoldDB" id="A0AAW0FBU5"/>
<sequence>MNLHSRKTSRRQWTAFTASISARKRSRLTQDDIDCLALRLKETCQWDTEPRPFQLEGIKAQLEGVDAIIQASTGSGKTATAAGPHLHDFALGKYTIMVEPLLQLQGEMVKAFDTEFKLNAIAINSKNGALWPLLIRVFNHLTFRY</sequence>
<accession>A0AAW0FBU5</accession>
<evidence type="ECO:0000259" key="1">
    <source>
        <dbReference type="Pfam" id="PF00270"/>
    </source>
</evidence>
<proteinExistence type="predicted"/>
<name>A0AAW0FBU5_9APHY</name>